<feature type="domain" description="RWP-RK" evidence="9">
    <location>
        <begin position="133"/>
        <end position="218"/>
    </location>
</feature>
<keyword evidence="6" id="KW-0539">Nucleus</keyword>
<evidence type="ECO:0000256" key="4">
    <source>
        <dbReference type="ARBA" id="ARBA00023125"/>
    </source>
</evidence>
<feature type="coiled-coil region" evidence="7">
    <location>
        <begin position="197"/>
        <end position="224"/>
    </location>
</feature>
<keyword evidence="3 7" id="KW-0175">Coiled coil</keyword>
<evidence type="ECO:0000256" key="3">
    <source>
        <dbReference type="ARBA" id="ARBA00023054"/>
    </source>
</evidence>
<accession>A0A2Z6MB03</accession>
<comment type="function">
    <text evidence="1">Putative transcription factor.</text>
</comment>
<organism evidence="10 11">
    <name type="scientific">Trifolium subterraneum</name>
    <name type="common">Subterranean clover</name>
    <dbReference type="NCBI Taxonomy" id="3900"/>
    <lineage>
        <taxon>Eukaryota</taxon>
        <taxon>Viridiplantae</taxon>
        <taxon>Streptophyta</taxon>
        <taxon>Embryophyta</taxon>
        <taxon>Tracheophyta</taxon>
        <taxon>Spermatophyta</taxon>
        <taxon>Magnoliopsida</taxon>
        <taxon>eudicotyledons</taxon>
        <taxon>Gunneridae</taxon>
        <taxon>Pentapetalae</taxon>
        <taxon>rosids</taxon>
        <taxon>fabids</taxon>
        <taxon>Fabales</taxon>
        <taxon>Fabaceae</taxon>
        <taxon>Papilionoideae</taxon>
        <taxon>50 kb inversion clade</taxon>
        <taxon>NPAAA clade</taxon>
        <taxon>Hologalegina</taxon>
        <taxon>IRL clade</taxon>
        <taxon>Trifolieae</taxon>
        <taxon>Trifolium</taxon>
    </lineage>
</organism>
<evidence type="ECO:0000313" key="11">
    <source>
        <dbReference type="Proteomes" id="UP000242715"/>
    </source>
</evidence>
<dbReference type="InterPro" id="IPR003035">
    <property type="entry name" value="RWP-RK_dom"/>
</dbReference>
<evidence type="ECO:0000259" key="9">
    <source>
        <dbReference type="PROSITE" id="PS51519"/>
    </source>
</evidence>
<name>A0A2Z6MB03_TRISU</name>
<proteinExistence type="predicted"/>
<dbReference type="Pfam" id="PF02042">
    <property type="entry name" value="RWP-RK"/>
    <property type="match status" value="1"/>
</dbReference>
<dbReference type="OrthoDB" id="6270329at2759"/>
<evidence type="ECO:0000256" key="5">
    <source>
        <dbReference type="ARBA" id="ARBA00023163"/>
    </source>
</evidence>
<evidence type="ECO:0000256" key="6">
    <source>
        <dbReference type="ARBA" id="ARBA00023242"/>
    </source>
</evidence>
<dbReference type="EMBL" id="DF973408">
    <property type="protein sequence ID" value="GAU29824.1"/>
    <property type="molecule type" value="Genomic_DNA"/>
</dbReference>
<evidence type="ECO:0000256" key="2">
    <source>
        <dbReference type="ARBA" id="ARBA00023015"/>
    </source>
</evidence>
<keyword evidence="11" id="KW-1185">Reference proteome</keyword>
<evidence type="ECO:0000313" key="10">
    <source>
        <dbReference type="EMBL" id="GAU29824.1"/>
    </source>
</evidence>
<evidence type="ECO:0000256" key="7">
    <source>
        <dbReference type="SAM" id="Coils"/>
    </source>
</evidence>
<dbReference type="AlphaFoldDB" id="A0A2Z6MB03"/>
<dbReference type="Proteomes" id="UP000242715">
    <property type="component" value="Unassembled WGS sequence"/>
</dbReference>
<dbReference type="InterPro" id="IPR044607">
    <property type="entry name" value="RKD-like"/>
</dbReference>
<dbReference type="PROSITE" id="PS51519">
    <property type="entry name" value="RWP_RK"/>
    <property type="match status" value="1"/>
</dbReference>
<sequence length="276" mass="31258">MEEDTLKTALEVLLELKMGKNEIGRRDPKVAVANSSMVEVMGGAVHDGQSIKKRKNNIEVKDIYPSKYPICPRCKGEFFTYSAVVEHLLKNPNCASSGTSNPPQLDLNKGADEIEVQPMEIEGSSNAAAAAPEPAERKKKRATRDHVANITVSDLVKYFDMPLLEASKNLKIGTTVLKRKCRELGLPRWPHRKIKSLDSLIDNLHQEEAEHKEMENKAAAMAVRRKQKMVESEKERIEKKPFTSIEGETKRLRQHVFKRRYHARVMEKQNSTVSSN</sequence>
<keyword evidence="2" id="KW-0805">Transcription regulation</keyword>
<dbReference type="PANTHER" id="PTHR46373">
    <property type="entry name" value="PROTEIN RKD4"/>
    <property type="match status" value="1"/>
</dbReference>
<dbReference type="GO" id="GO:0003677">
    <property type="term" value="F:DNA binding"/>
    <property type="evidence" value="ECO:0007669"/>
    <property type="project" value="UniProtKB-KW"/>
</dbReference>
<dbReference type="GO" id="GO:0003700">
    <property type="term" value="F:DNA-binding transcription factor activity"/>
    <property type="evidence" value="ECO:0007669"/>
    <property type="project" value="InterPro"/>
</dbReference>
<keyword evidence="4" id="KW-0238">DNA-binding</keyword>
<dbReference type="PANTHER" id="PTHR46373:SF12">
    <property type="entry name" value="PROTEIN RKD5"/>
    <property type="match status" value="1"/>
</dbReference>
<feature type="region of interest" description="Disordered" evidence="8">
    <location>
        <begin position="123"/>
        <end position="143"/>
    </location>
</feature>
<gene>
    <name evidence="10" type="ORF">TSUD_223690</name>
</gene>
<reference evidence="11" key="1">
    <citation type="journal article" date="2017" name="Front. Plant Sci.">
        <title>Climate Clever Clovers: New Paradigm to Reduce the Environmental Footprint of Ruminants by Breeding Low Methanogenic Forages Utilizing Haplotype Variation.</title>
        <authorList>
            <person name="Kaur P."/>
            <person name="Appels R."/>
            <person name="Bayer P.E."/>
            <person name="Keeble-Gagnere G."/>
            <person name="Wang J."/>
            <person name="Hirakawa H."/>
            <person name="Shirasawa K."/>
            <person name="Vercoe P."/>
            <person name="Stefanova K."/>
            <person name="Durmic Z."/>
            <person name="Nichols P."/>
            <person name="Revell C."/>
            <person name="Isobe S.N."/>
            <person name="Edwards D."/>
            <person name="Erskine W."/>
        </authorList>
    </citation>
    <scope>NUCLEOTIDE SEQUENCE [LARGE SCALE GENOMIC DNA]</scope>
    <source>
        <strain evidence="11">cv. Daliak</strain>
    </source>
</reference>
<evidence type="ECO:0000256" key="1">
    <source>
        <dbReference type="ARBA" id="ARBA00004049"/>
    </source>
</evidence>
<evidence type="ECO:0000256" key="8">
    <source>
        <dbReference type="SAM" id="MobiDB-lite"/>
    </source>
</evidence>
<protein>
    <recommendedName>
        <fullName evidence="9">RWP-RK domain-containing protein</fullName>
    </recommendedName>
</protein>
<keyword evidence="5" id="KW-0804">Transcription</keyword>